<evidence type="ECO:0000313" key="2">
    <source>
        <dbReference type="WBParaSite" id="PSU_v2.g5343.t1"/>
    </source>
</evidence>
<name>A0A914YZH3_9BILA</name>
<accession>A0A914YZH3</accession>
<keyword evidence="1" id="KW-1185">Reference proteome</keyword>
<dbReference type="InterPro" id="IPR051710">
    <property type="entry name" value="Phosphatase_SH3-domain"/>
</dbReference>
<dbReference type="CDD" id="cd07067">
    <property type="entry name" value="HP_PGM_like"/>
    <property type="match status" value="1"/>
</dbReference>
<dbReference type="SUPFAM" id="SSF53254">
    <property type="entry name" value="Phosphoglycerate mutase-like"/>
    <property type="match status" value="1"/>
</dbReference>
<dbReference type="PANTHER" id="PTHR16469">
    <property type="entry name" value="UBIQUITIN-ASSOCIATED AND SH3 DOMAIN-CONTAINING BA-RELATED"/>
    <property type="match status" value="1"/>
</dbReference>
<dbReference type="Pfam" id="PF00300">
    <property type="entry name" value="His_Phos_1"/>
    <property type="match status" value="1"/>
</dbReference>
<dbReference type="GO" id="GO:0016791">
    <property type="term" value="F:phosphatase activity"/>
    <property type="evidence" value="ECO:0007669"/>
    <property type="project" value="UniProtKB-ARBA"/>
</dbReference>
<protein>
    <submittedName>
        <fullName evidence="2">Uncharacterized protein</fullName>
    </submittedName>
</protein>
<dbReference type="Gene3D" id="3.40.50.1240">
    <property type="entry name" value="Phosphoglycerate mutase-like"/>
    <property type="match status" value="1"/>
</dbReference>
<dbReference type="Proteomes" id="UP000887577">
    <property type="component" value="Unplaced"/>
</dbReference>
<dbReference type="WBParaSite" id="PSU_v2.g5343.t1">
    <property type="protein sequence ID" value="PSU_v2.g5343.t1"/>
    <property type="gene ID" value="PSU_v2.g5343"/>
</dbReference>
<proteinExistence type="predicted"/>
<dbReference type="InterPro" id="IPR013078">
    <property type="entry name" value="His_Pase_superF_clade-1"/>
</dbReference>
<sequence>MDKFSRMVFKNVLLIGKYVPTDMNQSIQLPLRKTPSIAFSNDPPLTEMGFRISQLIGKTFAENGIIISAVYSSPSLRCIQTAQNLIKSQIYDLKIRIEPAFYDFAGIKGKGIPIFMSVNELLENNFPIDKSYDPITPVSHLSKFTTETSVEFFKRQSNNIYHLTKQSPNGTVLIVTHPCTIHAAGRELIGKTQHSLNTADMLRVPFNYPYCSAVALKPTPDGLWMIASQALPILNFSHFSNRFNHHFFAKSG</sequence>
<dbReference type="AlphaFoldDB" id="A0A914YZH3"/>
<dbReference type="InterPro" id="IPR029033">
    <property type="entry name" value="His_PPase_superfam"/>
</dbReference>
<reference evidence="2" key="1">
    <citation type="submission" date="2022-11" db="UniProtKB">
        <authorList>
            <consortium name="WormBaseParasite"/>
        </authorList>
    </citation>
    <scope>IDENTIFICATION</scope>
</reference>
<organism evidence="1 2">
    <name type="scientific">Panagrolaimus superbus</name>
    <dbReference type="NCBI Taxonomy" id="310955"/>
    <lineage>
        <taxon>Eukaryota</taxon>
        <taxon>Metazoa</taxon>
        <taxon>Ecdysozoa</taxon>
        <taxon>Nematoda</taxon>
        <taxon>Chromadorea</taxon>
        <taxon>Rhabditida</taxon>
        <taxon>Tylenchina</taxon>
        <taxon>Panagrolaimomorpha</taxon>
        <taxon>Panagrolaimoidea</taxon>
        <taxon>Panagrolaimidae</taxon>
        <taxon>Panagrolaimus</taxon>
    </lineage>
</organism>
<dbReference type="PANTHER" id="PTHR16469:SF27">
    <property type="entry name" value="UBIQUITIN-ASSOCIATED AND SH3 DOMAIN-CONTAINING BA-RELATED"/>
    <property type="match status" value="1"/>
</dbReference>
<evidence type="ECO:0000313" key="1">
    <source>
        <dbReference type="Proteomes" id="UP000887577"/>
    </source>
</evidence>